<protein>
    <recommendedName>
        <fullName evidence="3">DUF1127 domain-containing protein</fullName>
    </recommendedName>
</protein>
<dbReference type="RefSeq" id="WP_055208718.1">
    <property type="nucleotide sequence ID" value="NZ_CP061202.1"/>
</dbReference>
<reference evidence="1 2" key="1">
    <citation type="submission" date="2016-10" db="EMBL/GenBank/DDBJ databases">
        <authorList>
            <person name="de Groot N.N."/>
        </authorList>
    </citation>
    <scope>NUCLEOTIDE SEQUENCE [LARGE SCALE GENOMIC DNA]</scope>
    <source>
        <strain evidence="2">DSM 938 / 37b4</strain>
    </source>
</reference>
<evidence type="ECO:0000313" key="1">
    <source>
        <dbReference type="EMBL" id="SDF33621.1"/>
    </source>
</evidence>
<organism evidence="1 2">
    <name type="scientific">Rhodobacter capsulatus</name>
    <name type="common">Rhodopseudomonas capsulata</name>
    <dbReference type="NCBI Taxonomy" id="1061"/>
    <lineage>
        <taxon>Bacteria</taxon>
        <taxon>Pseudomonadati</taxon>
        <taxon>Pseudomonadota</taxon>
        <taxon>Alphaproteobacteria</taxon>
        <taxon>Rhodobacterales</taxon>
        <taxon>Rhodobacter group</taxon>
        <taxon>Rhodobacter</taxon>
    </lineage>
</organism>
<sequence>MSYAELFDAPAKTPIKGVAARLSRLPSALGEGLVEMLETGARLREVTRLRAMSDAELALHQITRDEIVPHVFRDRYCY</sequence>
<gene>
    <name evidence="1" type="ORF">SAMN04244550_02091</name>
</gene>
<evidence type="ECO:0008006" key="3">
    <source>
        <dbReference type="Google" id="ProtNLM"/>
    </source>
</evidence>
<accession>A0A0Q0WP58</accession>
<dbReference type="AlphaFoldDB" id="A0A0Q0WP58"/>
<name>A0A0Q0WP58_RHOCA</name>
<dbReference type="Proteomes" id="UP000183812">
    <property type="component" value="Unassembled WGS sequence"/>
</dbReference>
<dbReference type="EMBL" id="FNAY01000009">
    <property type="protein sequence ID" value="SDF33621.1"/>
    <property type="molecule type" value="Genomic_DNA"/>
</dbReference>
<evidence type="ECO:0000313" key="2">
    <source>
        <dbReference type="Proteomes" id="UP000183812"/>
    </source>
</evidence>
<proteinExistence type="predicted"/>
<dbReference type="OrthoDB" id="7867799at2"/>